<evidence type="ECO:0000313" key="2">
    <source>
        <dbReference type="Proteomes" id="UP000267096"/>
    </source>
</evidence>
<reference evidence="3" key="1">
    <citation type="submission" date="2017-02" db="UniProtKB">
        <authorList>
            <consortium name="WormBaseParasite"/>
        </authorList>
    </citation>
    <scope>IDENTIFICATION</scope>
</reference>
<dbReference type="AlphaFoldDB" id="A0A0M3JFL1"/>
<dbReference type="EMBL" id="UYRR01013109">
    <property type="protein sequence ID" value="VDK26658.1"/>
    <property type="molecule type" value="Genomic_DNA"/>
</dbReference>
<protein>
    <submittedName>
        <fullName evidence="3">CAS_CSE1 domain-containing protein</fullName>
    </submittedName>
</protein>
<gene>
    <name evidence="1" type="ORF">ASIM_LOCUS6191</name>
</gene>
<dbReference type="Proteomes" id="UP000267096">
    <property type="component" value="Unassembled WGS sequence"/>
</dbReference>
<dbReference type="WBParaSite" id="ASIM_0000641301-mRNA-1">
    <property type="protein sequence ID" value="ASIM_0000641301-mRNA-1"/>
    <property type="gene ID" value="ASIM_0000641301"/>
</dbReference>
<proteinExistence type="predicted"/>
<organism evidence="3">
    <name type="scientific">Anisakis simplex</name>
    <name type="common">Herring worm</name>
    <dbReference type="NCBI Taxonomy" id="6269"/>
    <lineage>
        <taxon>Eukaryota</taxon>
        <taxon>Metazoa</taxon>
        <taxon>Ecdysozoa</taxon>
        <taxon>Nematoda</taxon>
        <taxon>Chromadorea</taxon>
        <taxon>Rhabditida</taxon>
        <taxon>Spirurina</taxon>
        <taxon>Ascaridomorpha</taxon>
        <taxon>Ascaridoidea</taxon>
        <taxon>Anisakidae</taxon>
        <taxon>Anisakis</taxon>
        <taxon>Anisakis simplex complex</taxon>
    </lineage>
</organism>
<sequence length="160" mass="17222">MLSGYILREVEIVLQETTGLQNAVKKSAAIGAVAQLAYFLRENSDEGRAAVVNLMGLLVSNRDFVAGLWEYTVGLRAKVAFGTPKTLISVLEKGDCIMGSEQPTLVAPLSLFIALLSNILQTIDDDDLLGGGVTFGSDYGNQPVFPFDLKQIASIATHFR</sequence>
<evidence type="ECO:0000313" key="1">
    <source>
        <dbReference type="EMBL" id="VDK26658.1"/>
    </source>
</evidence>
<accession>A0A0M3JFL1</accession>
<reference evidence="1 2" key="2">
    <citation type="submission" date="2018-11" db="EMBL/GenBank/DDBJ databases">
        <authorList>
            <consortium name="Pathogen Informatics"/>
        </authorList>
    </citation>
    <scope>NUCLEOTIDE SEQUENCE [LARGE SCALE GENOMIC DNA]</scope>
</reference>
<name>A0A0M3JFL1_ANISI</name>
<evidence type="ECO:0000313" key="3">
    <source>
        <dbReference type="WBParaSite" id="ASIM_0000641301-mRNA-1"/>
    </source>
</evidence>
<keyword evidence="2" id="KW-1185">Reference proteome</keyword>